<feature type="transmembrane region" description="Helical" evidence="7">
    <location>
        <begin position="97"/>
        <end position="120"/>
    </location>
</feature>
<evidence type="ECO:0000256" key="1">
    <source>
        <dbReference type="ARBA" id="ARBA00004141"/>
    </source>
</evidence>
<keyword evidence="5 7" id="KW-1133">Transmembrane helix</keyword>
<keyword evidence="3 7" id="KW-0813">Transport</keyword>
<protein>
    <recommendedName>
        <fullName evidence="7">Solute carrier family 40 member</fullName>
    </recommendedName>
</protein>
<dbReference type="InterPro" id="IPR009716">
    <property type="entry name" value="Ferroportin-1"/>
</dbReference>
<dbReference type="Proteomes" id="UP000887540">
    <property type="component" value="Unplaced"/>
</dbReference>
<dbReference type="WBParaSite" id="ACRNAN_scaffold6565.g23603.t1">
    <property type="protein sequence ID" value="ACRNAN_scaffold6565.g23603.t1"/>
    <property type="gene ID" value="ACRNAN_scaffold6565.g23603"/>
</dbReference>
<comment type="function">
    <text evidence="7">May be involved in iron transport and iron homeostasis.</text>
</comment>
<name>A0A914EB25_9BILA</name>
<dbReference type="PANTHER" id="PTHR11660">
    <property type="entry name" value="SOLUTE CARRIER FAMILY 40 MEMBER"/>
    <property type="match status" value="1"/>
</dbReference>
<keyword evidence="4 7" id="KW-0812">Transmembrane</keyword>
<comment type="caution">
    <text evidence="7">Lacks conserved residue(s) required for the propagation of feature annotation.</text>
</comment>
<dbReference type="PANTHER" id="PTHR11660:SF57">
    <property type="entry name" value="SOLUTE CARRIER FAMILY 40 MEMBER"/>
    <property type="match status" value="1"/>
</dbReference>
<dbReference type="Pfam" id="PF06963">
    <property type="entry name" value="FPN1"/>
    <property type="match status" value="1"/>
</dbReference>
<dbReference type="AlphaFoldDB" id="A0A914EB25"/>
<comment type="subcellular location">
    <subcellularLocation>
        <location evidence="1 7">Membrane</location>
        <topology evidence="1 7">Multi-pass membrane protein</topology>
    </subcellularLocation>
</comment>
<evidence type="ECO:0000256" key="4">
    <source>
        <dbReference type="ARBA" id="ARBA00022692"/>
    </source>
</evidence>
<evidence type="ECO:0000256" key="3">
    <source>
        <dbReference type="ARBA" id="ARBA00022448"/>
    </source>
</evidence>
<keyword evidence="8" id="KW-1185">Reference proteome</keyword>
<comment type="similarity">
    <text evidence="2 7">Belongs to the ferroportin (FP) (TC 2.A.100) family. SLC40A subfamily.</text>
</comment>
<dbReference type="GO" id="GO:0016020">
    <property type="term" value="C:membrane"/>
    <property type="evidence" value="ECO:0007669"/>
    <property type="project" value="UniProtKB-SubCell"/>
</dbReference>
<feature type="transmembrane region" description="Helical" evidence="7">
    <location>
        <begin position="32"/>
        <end position="55"/>
    </location>
</feature>
<organism evidence="8 9">
    <name type="scientific">Acrobeloides nanus</name>
    <dbReference type="NCBI Taxonomy" id="290746"/>
    <lineage>
        <taxon>Eukaryota</taxon>
        <taxon>Metazoa</taxon>
        <taxon>Ecdysozoa</taxon>
        <taxon>Nematoda</taxon>
        <taxon>Chromadorea</taxon>
        <taxon>Rhabditida</taxon>
        <taxon>Tylenchina</taxon>
        <taxon>Cephalobomorpha</taxon>
        <taxon>Cephaloboidea</taxon>
        <taxon>Cephalobidae</taxon>
        <taxon>Acrobeloides</taxon>
    </lineage>
</organism>
<dbReference type="InterPro" id="IPR036259">
    <property type="entry name" value="MFS_trans_sf"/>
</dbReference>
<accession>A0A914EB25</accession>
<evidence type="ECO:0000256" key="7">
    <source>
        <dbReference type="RuleBase" id="RU365065"/>
    </source>
</evidence>
<sequence length="152" mass="17280">MRGSKSNSTLSIENADVNWKTWTIDDKPMTSVLVFFAGLAMTRLGVWLTALCITHQMQESISANERGTVFGFHSSICSFFSVAKNILVIMLPDPRTFGILIIISAICTVMGYISYLCYLFKEMLYKRDKLKGSKEKDFPVEENELMKEKDIE</sequence>
<keyword evidence="7" id="KW-0406">Ion transport</keyword>
<evidence type="ECO:0000313" key="8">
    <source>
        <dbReference type="Proteomes" id="UP000887540"/>
    </source>
</evidence>
<evidence type="ECO:0000256" key="2">
    <source>
        <dbReference type="ARBA" id="ARBA00006279"/>
    </source>
</evidence>
<keyword evidence="6 7" id="KW-0472">Membrane</keyword>
<evidence type="ECO:0000256" key="5">
    <source>
        <dbReference type="ARBA" id="ARBA00022989"/>
    </source>
</evidence>
<reference evidence="9" key="1">
    <citation type="submission" date="2022-11" db="UniProtKB">
        <authorList>
            <consortium name="WormBaseParasite"/>
        </authorList>
    </citation>
    <scope>IDENTIFICATION</scope>
</reference>
<feature type="transmembrane region" description="Helical" evidence="7">
    <location>
        <begin position="67"/>
        <end position="91"/>
    </location>
</feature>
<proteinExistence type="inferred from homology"/>
<dbReference type="SUPFAM" id="SSF103473">
    <property type="entry name" value="MFS general substrate transporter"/>
    <property type="match status" value="1"/>
</dbReference>
<dbReference type="GO" id="GO:0005381">
    <property type="term" value="F:iron ion transmembrane transporter activity"/>
    <property type="evidence" value="ECO:0007669"/>
    <property type="project" value="UniProtKB-UniRule"/>
</dbReference>
<evidence type="ECO:0000313" key="9">
    <source>
        <dbReference type="WBParaSite" id="ACRNAN_scaffold6565.g23603.t1"/>
    </source>
</evidence>
<evidence type="ECO:0000256" key="6">
    <source>
        <dbReference type="ARBA" id="ARBA00023136"/>
    </source>
</evidence>